<evidence type="ECO:0000313" key="3">
    <source>
        <dbReference type="Proteomes" id="UP000683246"/>
    </source>
</evidence>
<proteinExistence type="predicted"/>
<evidence type="ECO:0000256" key="1">
    <source>
        <dbReference type="SAM" id="SignalP"/>
    </source>
</evidence>
<evidence type="ECO:0000313" key="2">
    <source>
        <dbReference type="EMBL" id="QUI23579.1"/>
    </source>
</evidence>
<feature type="signal peptide" evidence="1">
    <location>
        <begin position="1"/>
        <end position="23"/>
    </location>
</feature>
<reference evidence="2" key="1">
    <citation type="submission" date="2020-07" db="EMBL/GenBank/DDBJ databases">
        <title>Vallitalea pronyensis genome.</title>
        <authorList>
            <person name="Postec A."/>
        </authorList>
    </citation>
    <scope>NUCLEOTIDE SEQUENCE</scope>
    <source>
        <strain evidence="2">FatNI3</strain>
    </source>
</reference>
<keyword evidence="3" id="KW-1185">Reference proteome</keyword>
<feature type="chain" id="PRO_5035231050" evidence="1">
    <location>
        <begin position="24"/>
        <end position="312"/>
    </location>
</feature>
<accession>A0A8J8SHM0</accession>
<gene>
    <name evidence="2" type="ORF">HZI73_15355</name>
</gene>
<keyword evidence="1" id="KW-0732">Signal</keyword>
<sequence length="312" mass="35251">MKRLLSPLLALTLIMTTYSPIFASDTQTAYSKIEPLVALNKSTTTYIWGPDAPYQSYYDAEIGPYYIRTRHIKHVHGPSDSDPIRNARAFGIVYRNSNFTGTLNESISIADSVVDSVTVTNSMAVSMGISSGALVKVSHNVTLSHSVASTHQTGRTITSTHSKGYQYSFPIASAPAHCTKAEMGVGFQYNTYESVVDIRKQVDVIKPVNVTKKEFYRERVYCPITNSYNCTSNQHLHKLIVEYKWYLENGESFIIDWDKEMELKNQGIISSDNSTWKRPVKEWKTFTTTGLVKRPIPVLYTIYYDKDGHIIN</sequence>
<dbReference type="RefSeq" id="WP_212694264.1">
    <property type="nucleotide sequence ID" value="NZ_CP058649.1"/>
</dbReference>
<dbReference type="KEGG" id="vpy:HZI73_15355"/>
<dbReference type="AlphaFoldDB" id="A0A8J8SHM0"/>
<name>A0A8J8SHM0_9FIRM</name>
<organism evidence="2 3">
    <name type="scientific">Vallitalea pronyensis</name>
    <dbReference type="NCBI Taxonomy" id="1348613"/>
    <lineage>
        <taxon>Bacteria</taxon>
        <taxon>Bacillati</taxon>
        <taxon>Bacillota</taxon>
        <taxon>Clostridia</taxon>
        <taxon>Lachnospirales</taxon>
        <taxon>Vallitaleaceae</taxon>
        <taxon>Vallitalea</taxon>
    </lineage>
</organism>
<dbReference type="EMBL" id="CP058649">
    <property type="protein sequence ID" value="QUI23579.1"/>
    <property type="molecule type" value="Genomic_DNA"/>
</dbReference>
<protein>
    <submittedName>
        <fullName evidence="2">Uncharacterized protein</fullName>
    </submittedName>
</protein>
<dbReference type="Proteomes" id="UP000683246">
    <property type="component" value="Chromosome"/>
</dbReference>